<accession>A0AAV7LCY4</accession>
<protein>
    <submittedName>
        <fullName evidence="1">Uncharacterized protein</fullName>
    </submittedName>
</protein>
<name>A0AAV7LCY4_PLEWA</name>
<dbReference type="Proteomes" id="UP001066276">
    <property type="component" value="Chromosome 11"/>
</dbReference>
<evidence type="ECO:0000313" key="2">
    <source>
        <dbReference type="Proteomes" id="UP001066276"/>
    </source>
</evidence>
<comment type="caution">
    <text evidence="1">The sequence shown here is derived from an EMBL/GenBank/DDBJ whole genome shotgun (WGS) entry which is preliminary data.</text>
</comment>
<sequence>MKEALKWTYPCWLDYKDCLRNWTRARKCRGRARTYQIAPGLLTYRFKAPSRSRRGPAQSYYAISGEEDCCWERGCPGGNTRGD</sequence>
<evidence type="ECO:0000313" key="1">
    <source>
        <dbReference type="EMBL" id="KAJ1088794.1"/>
    </source>
</evidence>
<dbReference type="AlphaFoldDB" id="A0AAV7LCY4"/>
<gene>
    <name evidence="1" type="ORF">NDU88_001949</name>
</gene>
<reference evidence="1" key="1">
    <citation type="journal article" date="2022" name="bioRxiv">
        <title>Sequencing and chromosome-scale assembly of the giantPleurodeles waltlgenome.</title>
        <authorList>
            <person name="Brown T."/>
            <person name="Elewa A."/>
            <person name="Iarovenko S."/>
            <person name="Subramanian E."/>
            <person name="Araus A.J."/>
            <person name="Petzold A."/>
            <person name="Susuki M."/>
            <person name="Suzuki K.-i.T."/>
            <person name="Hayashi T."/>
            <person name="Toyoda A."/>
            <person name="Oliveira C."/>
            <person name="Osipova E."/>
            <person name="Leigh N.D."/>
            <person name="Simon A."/>
            <person name="Yun M.H."/>
        </authorList>
    </citation>
    <scope>NUCLEOTIDE SEQUENCE</scope>
    <source>
        <strain evidence="1">20211129_DDA</strain>
        <tissue evidence="1">Liver</tissue>
    </source>
</reference>
<proteinExistence type="predicted"/>
<keyword evidence="2" id="KW-1185">Reference proteome</keyword>
<organism evidence="1 2">
    <name type="scientific">Pleurodeles waltl</name>
    <name type="common">Iberian ribbed newt</name>
    <dbReference type="NCBI Taxonomy" id="8319"/>
    <lineage>
        <taxon>Eukaryota</taxon>
        <taxon>Metazoa</taxon>
        <taxon>Chordata</taxon>
        <taxon>Craniata</taxon>
        <taxon>Vertebrata</taxon>
        <taxon>Euteleostomi</taxon>
        <taxon>Amphibia</taxon>
        <taxon>Batrachia</taxon>
        <taxon>Caudata</taxon>
        <taxon>Salamandroidea</taxon>
        <taxon>Salamandridae</taxon>
        <taxon>Pleurodelinae</taxon>
        <taxon>Pleurodeles</taxon>
    </lineage>
</organism>
<dbReference type="EMBL" id="JANPWB010000015">
    <property type="protein sequence ID" value="KAJ1088794.1"/>
    <property type="molecule type" value="Genomic_DNA"/>
</dbReference>